<proteinExistence type="predicted"/>
<name>A0A091D4U4_FUKDA</name>
<evidence type="ECO:0000313" key="2">
    <source>
        <dbReference type="Proteomes" id="UP000028990"/>
    </source>
</evidence>
<reference evidence="1 2" key="1">
    <citation type="submission" date="2013-11" db="EMBL/GenBank/DDBJ databases">
        <title>The Damaraland mole rat (Fukomys damarensis) genome and evolution of African mole rats.</title>
        <authorList>
            <person name="Gladyshev V.N."/>
            <person name="Fang X."/>
        </authorList>
    </citation>
    <scope>NUCLEOTIDE SEQUENCE [LARGE SCALE GENOMIC DNA]</scope>
    <source>
        <tissue evidence="1">Liver</tissue>
    </source>
</reference>
<evidence type="ECO:0000313" key="1">
    <source>
        <dbReference type="EMBL" id="KFO27114.1"/>
    </source>
</evidence>
<accession>A0A091D4U4</accession>
<gene>
    <name evidence="1" type="ORF">H920_11519</name>
</gene>
<organism evidence="1 2">
    <name type="scientific">Fukomys damarensis</name>
    <name type="common">Damaraland mole rat</name>
    <name type="synonym">Cryptomys damarensis</name>
    <dbReference type="NCBI Taxonomy" id="885580"/>
    <lineage>
        <taxon>Eukaryota</taxon>
        <taxon>Metazoa</taxon>
        <taxon>Chordata</taxon>
        <taxon>Craniata</taxon>
        <taxon>Vertebrata</taxon>
        <taxon>Euteleostomi</taxon>
        <taxon>Mammalia</taxon>
        <taxon>Eutheria</taxon>
        <taxon>Euarchontoglires</taxon>
        <taxon>Glires</taxon>
        <taxon>Rodentia</taxon>
        <taxon>Hystricomorpha</taxon>
        <taxon>Bathyergidae</taxon>
        <taxon>Fukomys</taxon>
    </lineage>
</organism>
<sequence>MHTPVPAPTQGTLGMFVTQVNDKMHTSIHRGVVTLEERVKVAALAEFGMAGPQLEQPDSRSQEEGQQ</sequence>
<dbReference type="AlphaFoldDB" id="A0A091D4U4"/>
<dbReference type="EMBL" id="KN123014">
    <property type="protein sequence ID" value="KFO27114.1"/>
    <property type="molecule type" value="Genomic_DNA"/>
</dbReference>
<protein>
    <submittedName>
        <fullName evidence="1">Uncharacterized protein</fullName>
    </submittedName>
</protein>
<keyword evidence="2" id="KW-1185">Reference proteome</keyword>
<dbReference type="Proteomes" id="UP000028990">
    <property type="component" value="Unassembled WGS sequence"/>
</dbReference>